<dbReference type="InterPro" id="IPR001841">
    <property type="entry name" value="Znf_RING"/>
</dbReference>
<dbReference type="GO" id="GO:0008270">
    <property type="term" value="F:zinc ion binding"/>
    <property type="evidence" value="ECO:0007669"/>
    <property type="project" value="UniProtKB-KW"/>
</dbReference>
<gene>
    <name evidence="3" type="ORF">M0R45_035112</name>
</gene>
<evidence type="ECO:0000313" key="4">
    <source>
        <dbReference type="Proteomes" id="UP001457282"/>
    </source>
</evidence>
<evidence type="ECO:0000256" key="1">
    <source>
        <dbReference type="PROSITE-ProRule" id="PRU00175"/>
    </source>
</evidence>
<dbReference type="AlphaFoldDB" id="A0AAW1VT85"/>
<sequence length="234" mass="26853">MIWETYMLYKKKTLSKIRHAKPTLIRSSTSALKQLRFSVRIDQVMNQVMDTFTSEFPNGCAMRMLADGTEQVLQHQQPQTYLQRSPPQPPEDLGLSSDQCPICLQPCPYEGNHQRSCIISCGHVYGMSCIIKWIEHKTTNAKCPQCNKKCKLKDVKKIYATPYDDQGSVQRIKELEAEVVSLRASKAALIDMVNLDGYTYDAQQIEINALKAMLPKHRRIGTLYENKEKRYKSC</sequence>
<dbReference type="GO" id="GO:0016567">
    <property type="term" value="P:protein ubiquitination"/>
    <property type="evidence" value="ECO:0007669"/>
    <property type="project" value="InterPro"/>
</dbReference>
<proteinExistence type="predicted"/>
<protein>
    <recommendedName>
        <fullName evidence="2">RING-type domain-containing protein</fullName>
    </recommendedName>
</protein>
<reference evidence="3 4" key="1">
    <citation type="journal article" date="2023" name="G3 (Bethesda)">
        <title>A chromosome-length genome assembly and annotation of blackberry (Rubus argutus, cv. 'Hillquist').</title>
        <authorList>
            <person name="Bruna T."/>
            <person name="Aryal R."/>
            <person name="Dudchenko O."/>
            <person name="Sargent D.J."/>
            <person name="Mead D."/>
            <person name="Buti M."/>
            <person name="Cavallini A."/>
            <person name="Hytonen T."/>
            <person name="Andres J."/>
            <person name="Pham M."/>
            <person name="Weisz D."/>
            <person name="Mascagni F."/>
            <person name="Usai G."/>
            <person name="Natali L."/>
            <person name="Bassil N."/>
            <person name="Fernandez G.E."/>
            <person name="Lomsadze A."/>
            <person name="Armour M."/>
            <person name="Olukolu B."/>
            <person name="Poorten T."/>
            <person name="Britton C."/>
            <person name="Davik J."/>
            <person name="Ashrafi H."/>
            <person name="Aiden E.L."/>
            <person name="Borodovsky M."/>
            <person name="Worthington M."/>
        </authorList>
    </citation>
    <scope>NUCLEOTIDE SEQUENCE [LARGE SCALE GENOMIC DNA]</scope>
    <source>
        <strain evidence="3">PI 553951</strain>
    </source>
</reference>
<dbReference type="Pfam" id="PF13639">
    <property type="entry name" value="zf-RING_2"/>
    <property type="match status" value="1"/>
</dbReference>
<feature type="domain" description="RING-type" evidence="2">
    <location>
        <begin position="100"/>
        <end position="147"/>
    </location>
</feature>
<dbReference type="GO" id="GO:0004842">
    <property type="term" value="F:ubiquitin-protein transferase activity"/>
    <property type="evidence" value="ECO:0007669"/>
    <property type="project" value="InterPro"/>
</dbReference>
<dbReference type="InterPro" id="IPR013083">
    <property type="entry name" value="Znf_RING/FYVE/PHD"/>
</dbReference>
<dbReference type="InterPro" id="IPR037381">
    <property type="entry name" value="RFWD3"/>
</dbReference>
<keyword evidence="1" id="KW-0863">Zinc-finger</keyword>
<accession>A0AAW1VT85</accession>
<dbReference type="PROSITE" id="PS50089">
    <property type="entry name" value="ZF_RING_2"/>
    <property type="match status" value="1"/>
</dbReference>
<evidence type="ECO:0000259" key="2">
    <source>
        <dbReference type="PROSITE" id="PS50089"/>
    </source>
</evidence>
<keyword evidence="1" id="KW-0479">Metal-binding</keyword>
<dbReference type="PANTHER" id="PTHR16047:SF7">
    <property type="entry name" value="E3 UBIQUITIN-PROTEIN LIGASE RFWD3"/>
    <property type="match status" value="1"/>
</dbReference>
<comment type="caution">
    <text evidence="3">The sequence shown here is derived from an EMBL/GenBank/DDBJ whole genome shotgun (WGS) entry which is preliminary data.</text>
</comment>
<dbReference type="PANTHER" id="PTHR16047">
    <property type="entry name" value="RFWD3 PROTEIN"/>
    <property type="match status" value="1"/>
</dbReference>
<dbReference type="GO" id="GO:0005634">
    <property type="term" value="C:nucleus"/>
    <property type="evidence" value="ECO:0007669"/>
    <property type="project" value="InterPro"/>
</dbReference>
<keyword evidence="4" id="KW-1185">Reference proteome</keyword>
<dbReference type="GO" id="GO:0036297">
    <property type="term" value="P:interstrand cross-link repair"/>
    <property type="evidence" value="ECO:0007669"/>
    <property type="project" value="InterPro"/>
</dbReference>
<name>A0AAW1VT85_RUBAR</name>
<dbReference type="EMBL" id="JBEDUW010000007">
    <property type="protein sequence ID" value="KAK9911191.1"/>
    <property type="molecule type" value="Genomic_DNA"/>
</dbReference>
<keyword evidence="1" id="KW-0862">Zinc</keyword>
<dbReference type="Gene3D" id="3.30.40.10">
    <property type="entry name" value="Zinc/RING finger domain, C3HC4 (zinc finger)"/>
    <property type="match status" value="1"/>
</dbReference>
<dbReference type="SUPFAM" id="SSF57850">
    <property type="entry name" value="RING/U-box"/>
    <property type="match status" value="1"/>
</dbReference>
<dbReference type="Proteomes" id="UP001457282">
    <property type="component" value="Unassembled WGS sequence"/>
</dbReference>
<organism evidence="3 4">
    <name type="scientific">Rubus argutus</name>
    <name type="common">Southern blackberry</name>
    <dbReference type="NCBI Taxonomy" id="59490"/>
    <lineage>
        <taxon>Eukaryota</taxon>
        <taxon>Viridiplantae</taxon>
        <taxon>Streptophyta</taxon>
        <taxon>Embryophyta</taxon>
        <taxon>Tracheophyta</taxon>
        <taxon>Spermatophyta</taxon>
        <taxon>Magnoliopsida</taxon>
        <taxon>eudicotyledons</taxon>
        <taxon>Gunneridae</taxon>
        <taxon>Pentapetalae</taxon>
        <taxon>rosids</taxon>
        <taxon>fabids</taxon>
        <taxon>Rosales</taxon>
        <taxon>Rosaceae</taxon>
        <taxon>Rosoideae</taxon>
        <taxon>Rosoideae incertae sedis</taxon>
        <taxon>Rubus</taxon>
    </lineage>
</organism>
<evidence type="ECO:0000313" key="3">
    <source>
        <dbReference type="EMBL" id="KAK9911191.1"/>
    </source>
</evidence>